<dbReference type="AlphaFoldDB" id="A0A8T2PH35"/>
<dbReference type="Proteomes" id="UP000824540">
    <property type="component" value="Unassembled WGS sequence"/>
</dbReference>
<comment type="caution">
    <text evidence="2">The sequence shown here is derived from an EMBL/GenBank/DDBJ whole genome shotgun (WGS) entry which is preliminary data.</text>
</comment>
<name>A0A8T2PH35_9TELE</name>
<dbReference type="EMBL" id="JAFBMS010000006">
    <property type="protein sequence ID" value="KAG9351845.1"/>
    <property type="molecule type" value="Genomic_DNA"/>
</dbReference>
<keyword evidence="3" id="KW-1185">Reference proteome</keyword>
<evidence type="ECO:0000313" key="3">
    <source>
        <dbReference type="Proteomes" id="UP000824540"/>
    </source>
</evidence>
<sequence>MAASKASLGLFNTLSDIVGVGGGDWKTQTNACEGWQIQSVLVDPENPQCPPLPPPPPHFPPSPLYRISSTQSGYPVQ</sequence>
<evidence type="ECO:0000313" key="2">
    <source>
        <dbReference type="EMBL" id="KAG9351845.1"/>
    </source>
</evidence>
<protein>
    <submittedName>
        <fullName evidence="2">Uncharacterized protein</fullName>
    </submittedName>
</protein>
<reference evidence="2" key="1">
    <citation type="thesis" date="2021" institute="BYU ScholarsArchive" country="Provo, UT, USA">
        <title>Applications of and Algorithms for Genome Assembly and Genomic Analyses with an Emphasis on Marine Teleosts.</title>
        <authorList>
            <person name="Pickett B.D."/>
        </authorList>
    </citation>
    <scope>NUCLEOTIDE SEQUENCE</scope>
    <source>
        <strain evidence="2">HI-2016</strain>
    </source>
</reference>
<evidence type="ECO:0000256" key="1">
    <source>
        <dbReference type="SAM" id="MobiDB-lite"/>
    </source>
</evidence>
<gene>
    <name evidence="2" type="ORF">JZ751_023096</name>
</gene>
<accession>A0A8T2PH35</accession>
<feature type="compositionally biased region" description="Pro residues" evidence="1">
    <location>
        <begin position="47"/>
        <end position="63"/>
    </location>
</feature>
<feature type="region of interest" description="Disordered" evidence="1">
    <location>
        <begin position="43"/>
        <end position="77"/>
    </location>
</feature>
<proteinExistence type="predicted"/>
<feature type="compositionally biased region" description="Polar residues" evidence="1">
    <location>
        <begin position="67"/>
        <end position="77"/>
    </location>
</feature>
<organism evidence="2 3">
    <name type="scientific">Albula glossodonta</name>
    <name type="common">roundjaw bonefish</name>
    <dbReference type="NCBI Taxonomy" id="121402"/>
    <lineage>
        <taxon>Eukaryota</taxon>
        <taxon>Metazoa</taxon>
        <taxon>Chordata</taxon>
        <taxon>Craniata</taxon>
        <taxon>Vertebrata</taxon>
        <taxon>Euteleostomi</taxon>
        <taxon>Actinopterygii</taxon>
        <taxon>Neopterygii</taxon>
        <taxon>Teleostei</taxon>
        <taxon>Albuliformes</taxon>
        <taxon>Albulidae</taxon>
        <taxon>Albula</taxon>
    </lineage>
</organism>
<feature type="non-terminal residue" evidence="2">
    <location>
        <position position="77"/>
    </location>
</feature>